<dbReference type="Pfam" id="PF02829">
    <property type="entry name" value="3H"/>
    <property type="match status" value="1"/>
</dbReference>
<feature type="domain" description="Helix-turn-helix type 11" evidence="2">
    <location>
        <begin position="12"/>
        <end position="64"/>
    </location>
</feature>
<accession>A0ABV8GQV4</accession>
<proteinExistence type="predicted"/>
<organism evidence="3 4">
    <name type="scientific">Oceanobacillus longus</name>
    <dbReference type="NCBI Taxonomy" id="930120"/>
    <lineage>
        <taxon>Bacteria</taxon>
        <taxon>Bacillati</taxon>
        <taxon>Bacillota</taxon>
        <taxon>Bacilli</taxon>
        <taxon>Bacillales</taxon>
        <taxon>Bacillaceae</taxon>
        <taxon>Oceanobacillus</taxon>
    </lineage>
</organism>
<feature type="domain" description="3H" evidence="1">
    <location>
        <begin position="80"/>
        <end position="176"/>
    </location>
</feature>
<dbReference type="InterPro" id="IPR035922">
    <property type="entry name" value="3H_dom_sf"/>
</dbReference>
<gene>
    <name evidence="3" type="ORF">ACFOUV_00135</name>
</gene>
<dbReference type="InterPro" id="IPR026043">
    <property type="entry name" value="NadR"/>
</dbReference>
<dbReference type="PIRSF" id="PIRSF037847">
    <property type="entry name" value="NiaR"/>
    <property type="match status" value="1"/>
</dbReference>
<dbReference type="SUPFAM" id="SSF46785">
    <property type="entry name" value="Winged helix' DNA-binding domain"/>
    <property type="match status" value="1"/>
</dbReference>
<dbReference type="InterPro" id="IPR036388">
    <property type="entry name" value="WH-like_DNA-bd_sf"/>
</dbReference>
<dbReference type="Gene3D" id="1.10.10.10">
    <property type="entry name" value="Winged helix-like DNA-binding domain superfamily/Winged helix DNA-binding domain"/>
    <property type="match status" value="1"/>
</dbReference>
<dbReference type="EMBL" id="JBHSAO010000001">
    <property type="protein sequence ID" value="MFC4022218.1"/>
    <property type="molecule type" value="Genomic_DNA"/>
</dbReference>
<protein>
    <submittedName>
        <fullName evidence="3">Transcription repressor NadR</fullName>
    </submittedName>
</protein>
<sequence length="177" mass="19499">MKTEKKMPSANRQQLIITKLKEANEPISGSDFAKETNVSRQVIVQDVSILKAKNEPIIATSQGYLYLKDDKNDSLEQKVIACKHGAKQTLDELYLIVDHGVTIKDVKVEHAVYGDLTASIMVSNRREADQFIEKINTAGASYLSSLTDGIHLHTLESDSTDKIEAACADLKKAGILI</sequence>
<evidence type="ECO:0000313" key="4">
    <source>
        <dbReference type="Proteomes" id="UP001595772"/>
    </source>
</evidence>
<dbReference type="RefSeq" id="WP_379494736.1">
    <property type="nucleotide sequence ID" value="NZ_JBHSAO010000001.1"/>
</dbReference>
<dbReference type="PANTHER" id="PTHR40068:SF1">
    <property type="entry name" value="TRANSCRIPTION REPRESSOR NIAR-RELATED"/>
    <property type="match status" value="1"/>
</dbReference>
<comment type="caution">
    <text evidence="3">The sequence shown here is derived from an EMBL/GenBank/DDBJ whole genome shotgun (WGS) entry which is preliminary data.</text>
</comment>
<dbReference type="PANTHER" id="PTHR40068">
    <property type="entry name" value="TRANSCRIPTION REPRESSOR NIAR-RELATED"/>
    <property type="match status" value="1"/>
</dbReference>
<dbReference type="SUPFAM" id="SSF75500">
    <property type="entry name" value="Putative transcriptional regulator TM1602, C-terminal domain"/>
    <property type="match status" value="1"/>
</dbReference>
<name>A0ABV8GQV4_9BACI</name>
<dbReference type="InterPro" id="IPR036390">
    <property type="entry name" value="WH_DNA-bd_sf"/>
</dbReference>
<dbReference type="Gene3D" id="3.30.1340.20">
    <property type="entry name" value="3H domain"/>
    <property type="match status" value="1"/>
</dbReference>
<dbReference type="Proteomes" id="UP001595772">
    <property type="component" value="Unassembled WGS sequence"/>
</dbReference>
<evidence type="ECO:0000259" key="2">
    <source>
        <dbReference type="Pfam" id="PF08279"/>
    </source>
</evidence>
<reference evidence="4" key="1">
    <citation type="journal article" date="2019" name="Int. J. Syst. Evol. Microbiol.">
        <title>The Global Catalogue of Microorganisms (GCM) 10K type strain sequencing project: providing services to taxonomists for standard genome sequencing and annotation.</title>
        <authorList>
            <consortium name="The Broad Institute Genomics Platform"/>
            <consortium name="The Broad Institute Genome Sequencing Center for Infectious Disease"/>
            <person name="Wu L."/>
            <person name="Ma J."/>
        </authorList>
    </citation>
    <scope>NUCLEOTIDE SEQUENCE [LARGE SCALE GENOMIC DNA]</scope>
    <source>
        <strain evidence="4">IBRC-M 10703</strain>
    </source>
</reference>
<dbReference type="InterPro" id="IPR013196">
    <property type="entry name" value="HTH_11"/>
</dbReference>
<evidence type="ECO:0000259" key="1">
    <source>
        <dbReference type="Pfam" id="PF02829"/>
    </source>
</evidence>
<keyword evidence="4" id="KW-1185">Reference proteome</keyword>
<dbReference type="InterPro" id="IPR004173">
    <property type="entry name" value="3H_domain"/>
</dbReference>
<evidence type="ECO:0000313" key="3">
    <source>
        <dbReference type="EMBL" id="MFC4022218.1"/>
    </source>
</evidence>
<dbReference type="Pfam" id="PF08279">
    <property type="entry name" value="HTH_11"/>
    <property type="match status" value="1"/>
</dbReference>